<evidence type="ECO:0000313" key="2">
    <source>
        <dbReference type="Proteomes" id="UP000023152"/>
    </source>
</evidence>
<dbReference type="EMBL" id="ASPP01038388">
    <property type="protein sequence ID" value="ETO01403.1"/>
    <property type="molecule type" value="Genomic_DNA"/>
</dbReference>
<dbReference type="AlphaFoldDB" id="X6LHJ5"/>
<keyword evidence="2" id="KW-1185">Reference proteome</keyword>
<proteinExistence type="predicted"/>
<gene>
    <name evidence="1" type="ORF">RFI_36037</name>
</gene>
<comment type="caution">
    <text evidence="1">The sequence shown here is derived from an EMBL/GenBank/DDBJ whole genome shotgun (WGS) entry which is preliminary data.</text>
</comment>
<sequence>NIERIKAYIPSKTIILDKHSTFLNSFRYALYHFLKNELLNGLETFSWFIFQEYNKIANTTWNLASCPHCRRPNIQLDRSKMTKDYIFICPECNKDIYISDTLRLHEIIDEVAGASAALEYLSTALKQFVMIACIKAILSSVPEEMKILQTNYSFLAVGLEKSGSFVEHAKQIDKLLKPGKRKDDNEAFGNTTYYGVKIIFKSQEGRVYVATLPIPELNNKYQVSDVNNIHEILTLLSYLKCDMYDNALLPVTLANKLISIANHPSATILQKFASGKIDKR</sequence>
<feature type="non-terminal residue" evidence="1">
    <location>
        <position position="1"/>
    </location>
</feature>
<protein>
    <submittedName>
        <fullName evidence="1">Uncharacterized protein</fullName>
    </submittedName>
</protein>
<organism evidence="1 2">
    <name type="scientific">Reticulomyxa filosa</name>
    <dbReference type="NCBI Taxonomy" id="46433"/>
    <lineage>
        <taxon>Eukaryota</taxon>
        <taxon>Sar</taxon>
        <taxon>Rhizaria</taxon>
        <taxon>Retaria</taxon>
        <taxon>Foraminifera</taxon>
        <taxon>Monothalamids</taxon>
        <taxon>Reticulomyxidae</taxon>
        <taxon>Reticulomyxa</taxon>
    </lineage>
</organism>
<accession>X6LHJ5</accession>
<name>X6LHJ5_RETFI</name>
<dbReference type="Proteomes" id="UP000023152">
    <property type="component" value="Unassembled WGS sequence"/>
</dbReference>
<reference evidence="1 2" key="1">
    <citation type="journal article" date="2013" name="Curr. Biol.">
        <title>The Genome of the Foraminiferan Reticulomyxa filosa.</title>
        <authorList>
            <person name="Glockner G."/>
            <person name="Hulsmann N."/>
            <person name="Schleicher M."/>
            <person name="Noegel A.A."/>
            <person name="Eichinger L."/>
            <person name="Gallinger C."/>
            <person name="Pawlowski J."/>
            <person name="Sierra R."/>
            <person name="Euteneuer U."/>
            <person name="Pillet L."/>
            <person name="Moustafa A."/>
            <person name="Platzer M."/>
            <person name="Groth M."/>
            <person name="Szafranski K."/>
            <person name="Schliwa M."/>
        </authorList>
    </citation>
    <scope>NUCLEOTIDE SEQUENCE [LARGE SCALE GENOMIC DNA]</scope>
</reference>
<evidence type="ECO:0000313" key="1">
    <source>
        <dbReference type="EMBL" id="ETO01403.1"/>
    </source>
</evidence>